<gene>
    <name evidence="3" type="ordered locus">Tcr_2160</name>
</gene>
<dbReference type="eggNOG" id="ENOG502Z9XM">
    <property type="taxonomic scope" value="Bacteria"/>
</dbReference>
<feature type="region of interest" description="Disordered" evidence="1">
    <location>
        <begin position="155"/>
        <end position="178"/>
    </location>
</feature>
<proteinExistence type="predicted"/>
<organism evidence="3">
    <name type="scientific">Hydrogenovibrio crunogenus (strain DSM 25203 / XCL-2)</name>
    <name type="common">Thiomicrospira crunogena</name>
    <dbReference type="NCBI Taxonomy" id="317025"/>
    <lineage>
        <taxon>Bacteria</taxon>
        <taxon>Pseudomonadati</taxon>
        <taxon>Pseudomonadota</taxon>
        <taxon>Gammaproteobacteria</taxon>
        <taxon>Thiotrichales</taxon>
        <taxon>Piscirickettsiaceae</taxon>
        <taxon>Hydrogenovibrio</taxon>
    </lineage>
</organism>
<feature type="signal peptide" evidence="2">
    <location>
        <begin position="1"/>
        <end position="20"/>
    </location>
</feature>
<dbReference type="AlphaFoldDB" id="Q31DM5"/>
<protein>
    <submittedName>
        <fullName evidence="3">Uncharacterized protein</fullName>
    </submittedName>
</protein>
<evidence type="ECO:0000313" key="3">
    <source>
        <dbReference type="EMBL" id="ABB42748.1"/>
    </source>
</evidence>
<feature type="chain" id="PRO_5004220245" evidence="2">
    <location>
        <begin position="21"/>
        <end position="371"/>
    </location>
</feature>
<feature type="compositionally biased region" description="Low complexity" evidence="1">
    <location>
        <begin position="162"/>
        <end position="177"/>
    </location>
</feature>
<sequence length="371" mass="43501">MIKTFPWIMLCLLQPSLLLAQTPQLSSDDSSKSLEEPSKKNPSSESTSQPDEKDYFLEGREGPLMNSTLNYLDSVHSWLGGYVDDLGEEADDFFGTDDSFDRTRGSRLDIMFPVRFHANGGIDTQIKFRAKVALPRTNKRWHLMVSSAEDTLQELANDEQGSSSSAINNNTSATSTNQDGTTAVGFRFLLETKDFTESYFDFGLNFRNIVEPDPYVRVKGTYKWQLTKKWYSRMYQDLFWENYDGAGLNSRQIFDYQVNNRYLWRSETNGTWWDKDQYYDLSHNFIFFDRVNVHRGLAYHLGWNWNTQAPSFHLTAYHTGVNWRERIYKKWLFFEIEPRVDFREDTNFQTADPSILFMLEAQFYDDSKQVR</sequence>
<dbReference type="HOGENOM" id="CLU_745838_0_0_6"/>
<dbReference type="STRING" id="317025.Tcr_2160"/>
<reference evidence="3" key="1">
    <citation type="submission" date="2006-07" db="EMBL/GenBank/DDBJ databases">
        <title>Complete sequence of Thiomicrospira crunogena XCL-2.</title>
        <authorList>
            <consortium name="US DOE Joint Genome Institute"/>
            <person name="Copeland A."/>
            <person name="Lucas S."/>
            <person name="Lapidus A."/>
            <person name="Barry K."/>
            <person name="Detter J.C."/>
            <person name="Glavina del Rio T."/>
            <person name="Hammon N."/>
            <person name="Israni S."/>
            <person name="Dalin E."/>
            <person name="Tice H."/>
            <person name="Pitluck S."/>
            <person name="Chain P."/>
            <person name="Malfatti S."/>
            <person name="Shin M."/>
            <person name="Vergez L."/>
            <person name="Schmutz J."/>
            <person name="Larimer F."/>
            <person name="Land M."/>
            <person name="Hauser L."/>
            <person name="Kyrpides N."/>
            <person name="Lykidis A."/>
            <person name="Scott K.M."/>
            <person name="Sievert S."/>
            <person name="Kerfeld C."/>
            <person name="Freyermuth S."/>
            <person name="Dobrinski K."/>
            <person name="Boller A."/>
            <person name="Fitzpatrick K."/>
            <person name="Thoma P."/>
            <person name="Moore J."/>
            <person name="Richardson P."/>
        </authorList>
    </citation>
    <scope>NUCLEOTIDE SEQUENCE</scope>
    <source>
        <strain evidence="3">XCL-2</strain>
    </source>
</reference>
<evidence type="ECO:0000256" key="1">
    <source>
        <dbReference type="SAM" id="MobiDB-lite"/>
    </source>
</evidence>
<evidence type="ECO:0000256" key="2">
    <source>
        <dbReference type="SAM" id="SignalP"/>
    </source>
</evidence>
<feature type="region of interest" description="Disordered" evidence="1">
    <location>
        <begin position="24"/>
        <end position="58"/>
    </location>
</feature>
<accession>Q31DM5</accession>
<name>Q31DM5_HYDCU</name>
<keyword evidence="2" id="KW-0732">Signal</keyword>
<feature type="compositionally biased region" description="Low complexity" evidence="1">
    <location>
        <begin position="40"/>
        <end position="49"/>
    </location>
</feature>
<dbReference type="KEGG" id="tcx:Tcr_2160"/>
<feature type="compositionally biased region" description="Basic and acidic residues" evidence="1">
    <location>
        <begin position="29"/>
        <end position="39"/>
    </location>
</feature>
<dbReference type="EMBL" id="CP000109">
    <property type="protein sequence ID" value="ABB42748.1"/>
    <property type="molecule type" value="Genomic_DNA"/>
</dbReference>